<dbReference type="PANTHER" id="PTHR43433">
    <property type="entry name" value="HYDROLASE, ALPHA/BETA FOLD FAMILY PROTEIN"/>
    <property type="match status" value="1"/>
</dbReference>
<dbReference type="SUPFAM" id="SSF53474">
    <property type="entry name" value="alpha/beta-Hydrolases"/>
    <property type="match status" value="1"/>
</dbReference>
<protein>
    <submittedName>
        <fullName evidence="2">Pimeloyl-ACP methyl ester carboxylesterase</fullName>
    </submittedName>
</protein>
<keyword evidence="3" id="KW-1185">Reference proteome</keyword>
<feature type="domain" description="AB hydrolase-1" evidence="1">
    <location>
        <begin position="26"/>
        <end position="264"/>
    </location>
</feature>
<dbReference type="AlphaFoldDB" id="A0A841GX19"/>
<dbReference type="InterPro" id="IPR050471">
    <property type="entry name" value="AB_hydrolase"/>
</dbReference>
<accession>A0A841GX19</accession>
<dbReference type="RefSeq" id="WP_170039846.1">
    <property type="nucleotide sequence ID" value="NZ_JABDTL010000002.1"/>
</dbReference>
<dbReference type="InterPro" id="IPR029058">
    <property type="entry name" value="AB_hydrolase_fold"/>
</dbReference>
<dbReference type="Proteomes" id="UP000582837">
    <property type="component" value="Unassembled WGS sequence"/>
</dbReference>
<sequence length="289" mass="30467">MTTRVIHHGGIRIATAEAGAGNPETIVLSMGATASMEWWPPRFVDALVAAGCRVIRYDLRDTGGSTTNPPGASGYSVADLCDDLIAVLDAYGLNSAHLAGMSLGGLISQMAAVRHPERVRSLTLIASEPLNGGEEDGAGIDPRFMEHFGTMGSVDWTDRDAVTAFMLTTARLSAGSAHPFDEDRERERIGRELDRTSSIKSAFNHALIAGELDARWDVRNIGAPTLVIHGSEDPILPLASGQGIARQIPGAELLVLEGTGHELHDADLPRIAAAISRFLSSVPTSGSAG</sequence>
<dbReference type="InterPro" id="IPR000073">
    <property type="entry name" value="AB_hydrolase_1"/>
</dbReference>
<dbReference type="GO" id="GO:0004806">
    <property type="term" value="F:triacylglycerol lipase activity"/>
    <property type="evidence" value="ECO:0007669"/>
    <property type="project" value="TreeGrafter"/>
</dbReference>
<dbReference type="Gene3D" id="3.40.50.1820">
    <property type="entry name" value="alpha/beta hydrolase"/>
    <property type="match status" value="1"/>
</dbReference>
<name>A0A841GX19_9BACT</name>
<evidence type="ECO:0000313" key="3">
    <source>
        <dbReference type="Proteomes" id="UP000582837"/>
    </source>
</evidence>
<gene>
    <name evidence="2" type="ORF">HNQ61_001712</name>
</gene>
<proteinExistence type="predicted"/>
<comment type="caution">
    <text evidence="2">The sequence shown here is derived from an EMBL/GenBank/DDBJ whole genome shotgun (WGS) entry which is preliminary data.</text>
</comment>
<evidence type="ECO:0000259" key="1">
    <source>
        <dbReference type="Pfam" id="PF00561"/>
    </source>
</evidence>
<dbReference type="Pfam" id="PF00561">
    <property type="entry name" value="Abhydrolase_1"/>
    <property type="match status" value="1"/>
</dbReference>
<organism evidence="2 3">
    <name type="scientific">Longimicrobium terrae</name>
    <dbReference type="NCBI Taxonomy" id="1639882"/>
    <lineage>
        <taxon>Bacteria</taxon>
        <taxon>Pseudomonadati</taxon>
        <taxon>Gemmatimonadota</taxon>
        <taxon>Longimicrobiia</taxon>
        <taxon>Longimicrobiales</taxon>
        <taxon>Longimicrobiaceae</taxon>
        <taxon>Longimicrobium</taxon>
    </lineage>
</organism>
<dbReference type="GO" id="GO:0046503">
    <property type="term" value="P:glycerolipid catabolic process"/>
    <property type="evidence" value="ECO:0007669"/>
    <property type="project" value="TreeGrafter"/>
</dbReference>
<dbReference type="PRINTS" id="PR00111">
    <property type="entry name" value="ABHYDROLASE"/>
</dbReference>
<evidence type="ECO:0000313" key="2">
    <source>
        <dbReference type="EMBL" id="MBB6070095.1"/>
    </source>
</evidence>
<dbReference type="EMBL" id="JACHIA010000003">
    <property type="protein sequence ID" value="MBB6070095.1"/>
    <property type="molecule type" value="Genomic_DNA"/>
</dbReference>
<dbReference type="PANTHER" id="PTHR43433:SF5">
    <property type="entry name" value="AB HYDROLASE-1 DOMAIN-CONTAINING PROTEIN"/>
    <property type="match status" value="1"/>
</dbReference>
<reference evidence="2 3" key="1">
    <citation type="submission" date="2020-08" db="EMBL/GenBank/DDBJ databases">
        <title>Genomic Encyclopedia of Type Strains, Phase IV (KMG-IV): sequencing the most valuable type-strain genomes for metagenomic binning, comparative biology and taxonomic classification.</title>
        <authorList>
            <person name="Goeker M."/>
        </authorList>
    </citation>
    <scope>NUCLEOTIDE SEQUENCE [LARGE SCALE GENOMIC DNA]</scope>
    <source>
        <strain evidence="2 3">DSM 29007</strain>
    </source>
</reference>